<dbReference type="CDD" id="cd06445">
    <property type="entry name" value="ATase"/>
    <property type="match status" value="1"/>
</dbReference>
<keyword evidence="5" id="KW-0010">Activator</keyword>
<feature type="domain" description="Methylated-DNA-[protein]-cysteine S-methyltransferase DNA binding" evidence="8">
    <location>
        <begin position="115"/>
        <end position="195"/>
    </location>
</feature>
<feature type="domain" description="Ada DNA repair metal-binding" evidence="9">
    <location>
        <begin position="207"/>
        <end position="257"/>
    </location>
</feature>
<proteinExistence type="predicted"/>
<dbReference type="SUPFAM" id="SSF46767">
    <property type="entry name" value="Methylated DNA-protein cysteine methyltransferase, C-terminal domain"/>
    <property type="match status" value="1"/>
</dbReference>
<evidence type="ECO:0000259" key="9">
    <source>
        <dbReference type="Pfam" id="PF02805"/>
    </source>
</evidence>
<dbReference type="PANTHER" id="PTHR10815">
    <property type="entry name" value="METHYLATED-DNA--PROTEIN-CYSTEINE METHYLTRANSFERASE"/>
    <property type="match status" value="1"/>
</dbReference>
<dbReference type="GO" id="GO:0032259">
    <property type="term" value="P:methylation"/>
    <property type="evidence" value="ECO:0007669"/>
    <property type="project" value="UniProtKB-KW"/>
</dbReference>
<keyword evidence="2 10" id="KW-0489">Methyltransferase</keyword>
<evidence type="ECO:0000256" key="4">
    <source>
        <dbReference type="ARBA" id="ARBA00022763"/>
    </source>
</evidence>
<keyword evidence="3 10" id="KW-0808">Transferase</keyword>
<dbReference type="EMBL" id="JAKXMK010000001">
    <property type="protein sequence ID" value="MCH6164055.1"/>
    <property type="molecule type" value="Genomic_DNA"/>
</dbReference>
<evidence type="ECO:0000256" key="7">
    <source>
        <dbReference type="ARBA" id="ARBA00049348"/>
    </source>
</evidence>
<keyword evidence="4" id="KW-0227">DNA damage</keyword>
<dbReference type="Pfam" id="PF01035">
    <property type="entry name" value="DNA_binding_1"/>
    <property type="match status" value="1"/>
</dbReference>
<comment type="catalytic activity">
    <reaction evidence="1">
        <text>a 4-O-methyl-thymidine in DNA + L-cysteinyl-[protein] = a thymidine in DNA + S-methyl-L-cysteinyl-[protein]</text>
        <dbReference type="Rhea" id="RHEA:53428"/>
        <dbReference type="Rhea" id="RHEA-COMP:10131"/>
        <dbReference type="Rhea" id="RHEA-COMP:10132"/>
        <dbReference type="Rhea" id="RHEA-COMP:13555"/>
        <dbReference type="Rhea" id="RHEA-COMP:13556"/>
        <dbReference type="ChEBI" id="CHEBI:29950"/>
        <dbReference type="ChEBI" id="CHEBI:82612"/>
        <dbReference type="ChEBI" id="CHEBI:137386"/>
        <dbReference type="ChEBI" id="CHEBI:137387"/>
        <dbReference type="EC" id="2.1.1.63"/>
    </reaction>
</comment>
<dbReference type="GO" id="GO:0003908">
    <property type="term" value="F:methylated-DNA-[protein]-cysteine S-methyltransferase activity"/>
    <property type="evidence" value="ECO:0007669"/>
    <property type="project" value="UniProtKB-EC"/>
</dbReference>
<dbReference type="Pfam" id="PF02805">
    <property type="entry name" value="Ada_Zn_binding"/>
    <property type="match status" value="1"/>
</dbReference>
<dbReference type="InterPro" id="IPR001497">
    <property type="entry name" value="MethylDNA_cys_MeTrfase_AS"/>
</dbReference>
<evidence type="ECO:0000256" key="5">
    <source>
        <dbReference type="ARBA" id="ARBA00023159"/>
    </source>
</evidence>
<dbReference type="EC" id="2.1.1.63" evidence="10"/>
<dbReference type="Proteomes" id="UP001299970">
    <property type="component" value="Unassembled WGS sequence"/>
</dbReference>
<dbReference type="SUPFAM" id="SSF57884">
    <property type="entry name" value="Ada DNA repair protein, N-terminal domain (N-Ada 10)"/>
    <property type="match status" value="1"/>
</dbReference>
<accession>A0ABS9T6A8</accession>
<evidence type="ECO:0000256" key="1">
    <source>
        <dbReference type="ARBA" id="ARBA00001286"/>
    </source>
</evidence>
<evidence type="ECO:0000256" key="3">
    <source>
        <dbReference type="ARBA" id="ARBA00022679"/>
    </source>
</evidence>
<dbReference type="RefSeq" id="WP_241034092.1">
    <property type="nucleotide sequence ID" value="NZ_BAAAJF010000034.1"/>
</dbReference>
<dbReference type="Gene3D" id="1.10.10.10">
    <property type="entry name" value="Winged helix-like DNA-binding domain superfamily/Winged helix DNA-binding domain"/>
    <property type="match status" value="1"/>
</dbReference>
<evidence type="ECO:0000259" key="8">
    <source>
        <dbReference type="Pfam" id="PF01035"/>
    </source>
</evidence>
<evidence type="ECO:0000313" key="11">
    <source>
        <dbReference type="Proteomes" id="UP001299970"/>
    </source>
</evidence>
<dbReference type="PANTHER" id="PTHR10815:SF13">
    <property type="entry name" value="METHYLATED-DNA--PROTEIN-CYSTEINE METHYLTRANSFERASE"/>
    <property type="match status" value="1"/>
</dbReference>
<keyword evidence="6" id="KW-0234">DNA repair</keyword>
<dbReference type="PROSITE" id="PS00374">
    <property type="entry name" value="MGMT"/>
    <property type="match status" value="1"/>
</dbReference>
<keyword evidence="11" id="KW-1185">Reference proteome</keyword>
<dbReference type="InterPro" id="IPR004026">
    <property type="entry name" value="Ada_DNA_repair_Zn-bd"/>
</dbReference>
<protein>
    <submittedName>
        <fullName evidence="10">Methylated-DNA--[protein]-cysteine S-methyltransferase</fullName>
        <ecNumber evidence="10">2.1.1.63</ecNumber>
    </submittedName>
</protein>
<name>A0ABS9T6A8_9PSEU</name>
<evidence type="ECO:0000256" key="2">
    <source>
        <dbReference type="ARBA" id="ARBA00022603"/>
    </source>
</evidence>
<reference evidence="10 11" key="1">
    <citation type="submission" date="2022-03" db="EMBL/GenBank/DDBJ databases">
        <title>Pseudonocardia alaer sp. nov., a novel actinomycete isolated from reed forest soil.</title>
        <authorList>
            <person name="Wang L."/>
        </authorList>
    </citation>
    <scope>NUCLEOTIDE SEQUENCE [LARGE SCALE GENOMIC DNA]</scope>
    <source>
        <strain evidence="10 11">Y-16303</strain>
    </source>
</reference>
<comment type="catalytic activity">
    <reaction evidence="7">
        <text>a 6-O-methyl-2'-deoxyguanosine in DNA + L-cysteinyl-[protein] = S-methyl-L-cysteinyl-[protein] + a 2'-deoxyguanosine in DNA</text>
        <dbReference type="Rhea" id="RHEA:24000"/>
        <dbReference type="Rhea" id="RHEA-COMP:10131"/>
        <dbReference type="Rhea" id="RHEA-COMP:10132"/>
        <dbReference type="Rhea" id="RHEA-COMP:11367"/>
        <dbReference type="Rhea" id="RHEA-COMP:11368"/>
        <dbReference type="ChEBI" id="CHEBI:29950"/>
        <dbReference type="ChEBI" id="CHEBI:82612"/>
        <dbReference type="ChEBI" id="CHEBI:85445"/>
        <dbReference type="ChEBI" id="CHEBI:85448"/>
        <dbReference type="EC" id="2.1.1.63"/>
    </reaction>
</comment>
<evidence type="ECO:0000313" key="10">
    <source>
        <dbReference type="EMBL" id="MCH6164055.1"/>
    </source>
</evidence>
<evidence type="ECO:0000256" key="6">
    <source>
        <dbReference type="ARBA" id="ARBA00023204"/>
    </source>
</evidence>
<dbReference type="InterPro" id="IPR014048">
    <property type="entry name" value="MethylDNA_cys_MeTrfase_DNA-bd"/>
</dbReference>
<dbReference type="InterPro" id="IPR035451">
    <property type="entry name" value="Ada-like_dom_sf"/>
</dbReference>
<dbReference type="Gene3D" id="3.40.10.10">
    <property type="entry name" value="DNA Methylphosphotriester Repair Domain"/>
    <property type="match status" value="1"/>
</dbReference>
<dbReference type="InterPro" id="IPR036217">
    <property type="entry name" value="MethylDNA_cys_MeTrfase_DNAb"/>
</dbReference>
<comment type="caution">
    <text evidence="10">The sequence shown here is derived from an EMBL/GenBank/DDBJ whole genome shotgun (WGS) entry which is preliminary data.</text>
</comment>
<dbReference type="NCBIfam" id="TIGR00589">
    <property type="entry name" value="ogt"/>
    <property type="match status" value="1"/>
</dbReference>
<dbReference type="InterPro" id="IPR036388">
    <property type="entry name" value="WH-like_DNA-bd_sf"/>
</dbReference>
<gene>
    <name evidence="10" type="ORF">MMF94_00045</name>
</gene>
<sequence>MTTNDSRFDSDRQIISALGSLAASAPVTLPDRVFARWASAPSRLGEVFVAFTDAGVQFVCPFESVHGDVEEFGQEYRARFARPLQQARTVPAGVLPALRGRTDRDLRLDLAGLTAFEQAVLSATRRIPAGQTRPYNWVAREAGSPRAVRAVGTVLARNPVPLLVPCHRVVRADGAIGQYIFGSVHKEELLRGEAVNLDGIQSLARRGVHYLASDTTGIVCFPSCRDARRITPAHRQGFTTLAAAVAAGYRPCRTCRPGVEDLGA</sequence>
<organism evidence="10 11">
    <name type="scientific">Pseudonocardia alaniniphila</name>
    <dbReference type="NCBI Taxonomy" id="75291"/>
    <lineage>
        <taxon>Bacteria</taxon>
        <taxon>Bacillati</taxon>
        <taxon>Actinomycetota</taxon>
        <taxon>Actinomycetes</taxon>
        <taxon>Pseudonocardiales</taxon>
        <taxon>Pseudonocardiaceae</taxon>
        <taxon>Pseudonocardia</taxon>
    </lineage>
</organism>